<proteinExistence type="predicted"/>
<accession>A0ACB6QUL1</accession>
<dbReference type="EMBL" id="MU003510">
    <property type="protein sequence ID" value="KAF2469881.1"/>
    <property type="molecule type" value="Genomic_DNA"/>
</dbReference>
<protein>
    <submittedName>
        <fullName evidence="1">Uncharacterized protein</fullName>
    </submittedName>
</protein>
<reference evidence="1" key="1">
    <citation type="journal article" date="2020" name="Stud. Mycol.">
        <title>101 Dothideomycetes genomes: a test case for predicting lifestyles and emergence of pathogens.</title>
        <authorList>
            <person name="Haridas S."/>
            <person name="Albert R."/>
            <person name="Binder M."/>
            <person name="Bloem J."/>
            <person name="Labutti K."/>
            <person name="Salamov A."/>
            <person name="Andreopoulos B."/>
            <person name="Baker S."/>
            <person name="Barry K."/>
            <person name="Bills G."/>
            <person name="Bluhm B."/>
            <person name="Cannon C."/>
            <person name="Castanera R."/>
            <person name="Culley D."/>
            <person name="Daum C."/>
            <person name="Ezra D."/>
            <person name="Gonzalez J."/>
            <person name="Henrissat B."/>
            <person name="Kuo A."/>
            <person name="Liang C."/>
            <person name="Lipzen A."/>
            <person name="Lutzoni F."/>
            <person name="Magnuson J."/>
            <person name="Mondo S."/>
            <person name="Nolan M."/>
            <person name="Ohm R."/>
            <person name="Pangilinan J."/>
            <person name="Park H.-J."/>
            <person name="Ramirez L."/>
            <person name="Alfaro M."/>
            <person name="Sun H."/>
            <person name="Tritt A."/>
            <person name="Yoshinaga Y."/>
            <person name="Zwiers L.-H."/>
            <person name="Turgeon B."/>
            <person name="Goodwin S."/>
            <person name="Spatafora J."/>
            <person name="Crous P."/>
            <person name="Grigoriev I."/>
        </authorList>
    </citation>
    <scope>NUCLEOTIDE SEQUENCE</scope>
    <source>
        <strain evidence="1">ATCC 200398</strain>
    </source>
</reference>
<evidence type="ECO:0000313" key="1">
    <source>
        <dbReference type="EMBL" id="KAF2469881.1"/>
    </source>
</evidence>
<comment type="caution">
    <text evidence="1">The sequence shown here is derived from an EMBL/GenBank/DDBJ whole genome shotgun (WGS) entry which is preliminary data.</text>
</comment>
<gene>
    <name evidence="1" type="ORF">BDR25DRAFT_343541</name>
</gene>
<evidence type="ECO:0000313" key="2">
    <source>
        <dbReference type="Proteomes" id="UP000799755"/>
    </source>
</evidence>
<name>A0ACB6QUL1_9PLEO</name>
<sequence length="191" mass="20937">MEDPIQEPYQDSPSSSRAPSSTPSASSSPWKPLPSIPSPAPASQEPYHDEPSASPEAGHTTPSRTPRYRAAADAANSPPYFPPYSDIVPDSDDDVPLAYLYPLPTEAPPSYHVAVQQSYRATLISHIPSDLNISDIVDEEADIERVQVDDVRFGVERVLAKLIVAMILLLITLIFVWYIFIVRSLPFCCGS</sequence>
<dbReference type="Proteomes" id="UP000799755">
    <property type="component" value="Unassembled WGS sequence"/>
</dbReference>
<organism evidence="1 2">
    <name type="scientific">Lindgomyces ingoldianus</name>
    <dbReference type="NCBI Taxonomy" id="673940"/>
    <lineage>
        <taxon>Eukaryota</taxon>
        <taxon>Fungi</taxon>
        <taxon>Dikarya</taxon>
        <taxon>Ascomycota</taxon>
        <taxon>Pezizomycotina</taxon>
        <taxon>Dothideomycetes</taxon>
        <taxon>Pleosporomycetidae</taxon>
        <taxon>Pleosporales</taxon>
        <taxon>Lindgomycetaceae</taxon>
        <taxon>Lindgomyces</taxon>
    </lineage>
</organism>
<keyword evidence="2" id="KW-1185">Reference proteome</keyword>